<dbReference type="Proteomes" id="UP000604765">
    <property type="component" value="Unassembled WGS sequence"/>
</dbReference>
<evidence type="ECO:0000313" key="1">
    <source>
        <dbReference type="EMBL" id="GHP12699.1"/>
    </source>
</evidence>
<name>A0ABQ3VYE6_9LACO</name>
<dbReference type="EMBL" id="BNJR01000004">
    <property type="protein sequence ID" value="GHP12699.1"/>
    <property type="molecule type" value="Genomic_DNA"/>
</dbReference>
<comment type="caution">
    <text evidence="1">The sequence shown here is derived from an EMBL/GenBank/DDBJ whole genome shotgun (WGS) entry which is preliminary data.</text>
</comment>
<proteinExistence type="predicted"/>
<reference evidence="1 2" key="1">
    <citation type="journal article" date="2021" name="Int. J. Syst. Evol. Microbiol.">
        <title>Lentilactobacillus fungorum sp. nov., isolated from spent mushroom substrates.</title>
        <authorList>
            <person name="Tohno M."/>
            <person name="Tanizawa Y."/>
            <person name="Kojima Y."/>
            <person name="Sakamoto M."/>
            <person name="Ohkuma M."/>
            <person name="Kobayashi H."/>
        </authorList>
    </citation>
    <scope>NUCLEOTIDE SEQUENCE [LARGE SCALE GENOMIC DNA]</scope>
    <source>
        <strain evidence="1 2">YK48G</strain>
    </source>
</reference>
<evidence type="ECO:0008006" key="3">
    <source>
        <dbReference type="Google" id="ProtNLM"/>
    </source>
</evidence>
<sequence length="57" mass="6676">MSRDGYYYYSFEIGRKDGKRRRVERSAGNFQSKQPRSCLDKLSVNMKVVVKSQLKAI</sequence>
<accession>A0ABQ3VYE6</accession>
<evidence type="ECO:0000313" key="2">
    <source>
        <dbReference type="Proteomes" id="UP000604765"/>
    </source>
</evidence>
<protein>
    <recommendedName>
        <fullName evidence="3">Integrase</fullName>
    </recommendedName>
</protein>
<gene>
    <name evidence="1" type="ORF">YK48G_01240</name>
</gene>
<keyword evidence="2" id="KW-1185">Reference proteome</keyword>
<organism evidence="1 2">
    <name type="scientific">Lentilactobacillus fungorum</name>
    <dbReference type="NCBI Taxonomy" id="2201250"/>
    <lineage>
        <taxon>Bacteria</taxon>
        <taxon>Bacillati</taxon>
        <taxon>Bacillota</taxon>
        <taxon>Bacilli</taxon>
        <taxon>Lactobacillales</taxon>
        <taxon>Lactobacillaceae</taxon>
        <taxon>Lentilactobacillus</taxon>
    </lineage>
</organism>